<dbReference type="EMBL" id="LRRQ01000096">
    <property type="protein sequence ID" value="OAM89403.1"/>
    <property type="molecule type" value="Genomic_DNA"/>
</dbReference>
<dbReference type="Proteomes" id="UP000078486">
    <property type="component" value="Unassembled WGS sequence"/>
</dbReference>
<comment type="caution">
    <text evidence="1">The sequence shown here is derived from an EMBL/GenBank/DDBJ whole genome shotgun (WGS) entry which is preliminary data.</text>
</comment>
<proteinExistence type="predicted"/>
<evidence type="ECO:0000313" key="2">
    <source>
        <dbReference type="Proteomes" id="UP000078486"/>
    </source>
</evidence>
<evidence type="ECO:0000313" key="1">
    <source>
        <dbReference type="EMBL" id="OAM89403.1"/>
    </source>
</evidence>
<reference evidence="1 2" key="1">
    <citation type="submission" date="2016-01" db="EMBL/GenBank/DDBJ databases">
        <title>High potential of lignocellulose degradation of a new Verrucomicrobia species.</title>
        <authorList>
            <person name="Wang Y."/>
            <person name="Shi Y."/>
            <person name="Qiu Z."/>
            <person name="Liu S."/>
            <person name="Yang H."/>
        </authorList>
    </citation>
    <scope>NUCLEOTIDE SEQUENCE [LARGE SCALE GENOMIC DNA]</scope>
    <source>
        <strain evidence="1 2">TSB47</strain>
    </source>
</reference>
<keyword evidence="2" id="KW-1185">Reference proteome</keyword>
<organism evidence="1 2">
    <name type="scientific">Termitidicoccus mucosus</name>
    <dbReference type="NCBI Taxonomy" id="1184151"/>
    <lineage>
        <taxon>Bacteria</taxon>
        <taxon>Pseudomonadati</taxon>
        <taxon>Verrucomicrobiota</taxon>
        <taxon>Opitutia</taxon>
        <taxon>Opitutales</taxon>
        <taxon>Opitutaceae</taxon>
        <taxon>Termitidicoccus</taxon>
    </lineage>
</organism>
<sequence length="165" mass="19144">MCQGAEHNKLVAEADGLRYVKTGDVDDLRRPLITPEPDTLDQLLWKLDLESDPPKLLVNRDARPTWKAMTRSPYFIALVYPEVMRQMLTKVLLDPKNEYTDEDEDEGWKADWVKFARNLGGMEPLPHVGDRDDREIWIDSAVAAFSRHHKIRETLELAMNEEDNK</sequence>
<dbReference type="AlphaFoldDB" id="A0A178IHD7"/>
<name>A0A178IHD7_9BACT</name>
<gene>
    <name evidence="1" type="ORF">AW736_13115</name>
</gene>
<protein>
    <submittedName>
        <fullName evidence="1">Uncharacterized protein</fullName>
    </submittedName>
</protein>
<accession>A0A178IHD7</accession>